<dbReference type="Proteomes" id="UP000266673">
    <property type="component" value="Unassembled WGS sequence"/>
</dbReference>
<proteinExistence type="predicted"/>
<accession>A0A397UUS9</accession>
<comment type="caution">
    <text evidence="1">The sequence shown here is derived from an EMBL/GenBank/DDBJ whole genome shotgun (WGS) entry which is preliminary data.</text>
</comment>
<dbReference type="OrthoDB" id="2481312at2759"/>
<sequence length="252" mass="28288">MPCYANTIVRVKYVKQNVKEDTNTLVVWALGTYPVEREDYNIEMTLFVSVSLDDRDPETQAVFVKDNFFSVGDKIIPGFYEGNKSAKFISKKNVFDHSSSYGSLFKNSVRSKLLATHDNFAECSKGVSEKGNKPPTVLNNNSNKFNSNSLLNDIHSSKRARVEGFDDSVEKYCDDFAKNSKGSANNDVPVMSNDHFSNSELNFEMSTRSDCTNVVNSFDDCGREECKERVDGSLRINLCSRGLNSNIDVVKE</sequence>
<gene>
    <name evidence="1" type="ORF">C2G38_2198671</name>
</gene>
<evidence type="ECO:0000313" key="1">
    <source>
        <dbReference type="EMBL" id="RIB13128.1"/>
    </source>
</evidence>
<evidence type="ECO:0000313" key="2">
    <source>
        <dbReference type="Proteomes" id="UP000266673"/>
    </source>
</evidence>
<dbReference type="EMBL" id="QKWP01000953">
    <property type="protein sequence ID" value="RIB13128.1"/>
    <property type="molecule type" value="Genomic_DNA"/>
</dbReference>
<protein>
    <submittedName>
        <fullName evidence="1">Uncharacterized protein</fullName>
    </submittedName>
</protein>
<organism evidence="1 2">
    <name type="scientific">Gigaspora rosea</name>
    <dbReference type="NCBI Taxonomy" id="44941"/>
    <lineage>
        <taxon>Eukaryota</taxon>
        <taxon>Fungi</taxon>
        <taxon>Fungi incertae sedis</taxon>
        <taxon>Mucoromycota</taxon>
        <taxon>Glomeromycotina</taxon>
        <taxon>Glomeromycetes</taxon>
        <taxon>Diversisporales</taxon>
        <taxon>Gigasporaceae</taxon>
        <taxon>Gigaspora</taxon>
    </lineage>
</organism>
<name>A0A397UUS9_9GLOM</name>
<reference evidence="1 2" key="1">
    <citation type="submission" date="2018-06" db="EMBL/GenBank/DDBJ databases">
        <title>Comparative genomics reveals the genomic features of Rhizophagus irregularis, R. cerebriforme, R. diaphanum and Gigaspora rosea, and their symbiotic lifestyle signature.</title>
        <authorList>
            <person name="Morin E."/>
            <person name="San Clemente H."/>
            <person name="Chen E.C.H."/>
            <person name="De La Providencia I."/>
            <person name="Hainaut M."/>
            <person name="Kuo A."/>
            <person name="Kohler A."/>
            <person name="Murat C."/>
            <person name="Tang N."/>
            <person name="Roy S."/>
            <person name="Loubradou J."/>
            <person name="Henrissat B."/>
            <person name="Grigoriev I.V."/>
            <person name="Corradi N."/>
            <person name="Roux C."/>
            <person name="Martin F.M."/>
        </authorList>
    </citation>
    <scope>NUCLEOTIDE SEQUENCE [LARGE SCALE GENOMIC DNA]</scope>
    <source>
        <strain evidence="1 2">DAOM 194757</strain>
    </source>
</reference>
<keyword evidence="2" id="KW-1185">Reference proteome</keyword>
<dbReference type="AlphaFoldDB" id="A0A397UUS9"/>